<sequence>MEEPMRVMATKQDNLFILFSFYVFFLIGGRGIRIILFDKL</sequence>
<reference evidence="2 3" key="1">
    <citation type="submission" date="2009-01" db="EMBL/GenBank/DDBJ databases">
        <authorList>
            <person name="Fulton L."/>
            <person name="Clifton S."/>
            <person name="Chinwalla A.T."/>
            <person name="Mitreva M."/>
            <person name="Sodergren E."/>
            <person name="Weinstock G."/>
            <person name="Clifton S."/>
            <person name="Dooling D.J."/>
            <person name="Fulton B."/>
            <person name="Minx P."/>
            <person name="Pepin K.H."/>
            <person name="Johnson M."/>
            <person name="Bhonagiri V."/>
            <person name="Nash W.E."/>
            <person name="Mardis E.R."/>
            <person name="Wilson R.K."/>
        </authorList>
    </citation>
    <scope>NUCLEOTIDE SEQUENCE [LARGE SCALE GENOMIC DNA]</scope>
    <source>
        <strain evidence="2 3">NRL30031/H210</strain>
    </source>
</reference>
<evidence type="ECO:0000313" key="3">
    <source>
        <dbReference type="Proteomes" id="UP000004457"/>
    </source>
</evidence>
<keyword evidence="1" id="KW-0472">Membrane</keyword>
<name>C0ENY3_NEIFL</name>
<dbReference type="EMBL" id="ACEN01000076">
    <property type="protein sequence ID" value="EEG33238.1"/>
    <property type="molecule type" value="Genomic_DNA"/>
</dbReference>
<feature type="transmembrane region" description="Helical" evidence="1">
    <location>
        <begin position="15"/>
        <end position="36"/>
    </location>
</feature>
<comment type="caution">
    <text evidence="2">The sequence shown here is derived from an EMBL/GenBank/DDBJ whole genome shotgun (WGS) entry which is preliminary data.</text>
</comment>
<keyword evidence="3" id="KW-1185">Reference proteome</keyword>
<proteinExistence type="predicted"/>
<dbReference type="Proteomes" id="UP000004457">
    <property type="component" value="Unassembled WGS sequence"/>
</dbReference>
<gene>
    <name evidence="2" type="ORF">NEIFLAOT_01673</name>
</gene>
<keyword evidence="1" id="KW-0812">Transmembrane</keyword>
<accession>C0ENY3</accession>
<keyword evidence="1" id="KW-1133">Transmembrane helix</keyword>
<protein>
    <submittedName>
        <fullName evidence="2">Uncharacterized protein</fullName>
    </submittedName>
</protein>
<dbReference type="AlphaFoldDB" id="C0ENY3"/>
<organism evidence="2 3">
    <name type="scientific">Neisseria flavescens NRL30031/H210</name>
    <dbReference type="NCBI Taxonomy" id="546264"/>
    <lineage>
        <taxon>Bacteria</taxon>
        <taxon>Pseudomonadati</taxon>
        <taxon>Pseudomonadota</taxon>
        <taxon>Betaproteobacteria</taxon>
        <taxon>Neisseriales</taxon>
        <taxon>Neisseriaceae</taxon>
        <taxon>Neisseria</taxon>
    </lineage>
</organism>
<evidence type="ECO:0000256" key="1">
    <source>
        <dbReference type="SAM" id="Phobius"/>
    </source>
</evidence>
<evidence type="ECO:0000313" key="2">
    <source>
        <dbReference type="EMBL" id="EEG33238.1"/>
    </source>
</evidence>